<keyword evidence="3" id="KW-0067">ATP-binding</keyword>
<dbReference type="InterPro" id="IPR047187">
    <property type="entry name" value="SF1_C_Upf1"/>
</dbReference>
<dbReference type="Proteomes" id="UP000646548">
    <property type="component" value="Unassembled WGS sequence"/>
</dbReference>
<dbReference type="GO" id="GO:0035194">
    <property type="term" value="P:regulatory ncRNA-mediated post-transcriptional gene silencing"/>
    <property type="evidence" value="ECO:0007669"/>
    <property type="project" value="TreeGrafter"/>
</dbReference>
<feature type="region of interest" description="Disordered" evidence="1">
    <location>
        <begin position="316"/>
        <end position="337"/>
    </location>
</feature>
<dbReference type="PANTHER" id="PTHR10887:SF419">
    <property type="entry name" value="RNA HELICASE MOV10L1"/>
    <property type="match status" value="1"/>
</dbReference>
<protein>
    <submittedName>
        <fullName evidence="3">Putative helicase mov-10-B.1</fullName>
    </submittedName>
</protein>
<dbReference type="GO" id="GO:0004386">
    <property type="term" value="F:helicase activity"/>
    <property type="evidence" value="ECO:0007669"/>
    <property type="project" value="UniProtKB-KW"/>
</dbReference>
<dbReference type="InterPro" id="IPR027417">
    <property type="entry name" value="P-loop_NTPase"/>
</dbReference>
<dbReference type="Gene3D" id="3.40.50.300">
    <property type="entry name" value="P-loop containing nucleotide triphosphate hydrolases"/>
    <property type="match status" value="2"/>
</dbReference>
<evidence type="ECO:0000259" key="2">
    <source>
        <dbReference type="Pfam" id="PF13087"/>
    </source>
</evidence>
<keyword evidence="3" id="KW-0547">Nucleotide-binding</keyword>
<name>A0A834F947_ORYME</name>
<dbReference type="Pfam" id="PF13087">
    <property type="entry name" value="AAA_12"/>
    <property type="match status" value="1"/>
</dbReference>
<dbReference type="CDD" id="cd18808">
    <property type="entry name" value="SF1_C_Upf1"/>
    <property type="match status" value="1"/>
</dbReference>
<dbReference type="InterPro" id="IPR041679">
    <property type="entry name" value="DNA2/NAM7-like_C"/>
</dbReference>
<dbReference type="EMBL" id="WKFB01000350">
    <property type="protein sequence ID" value="KAF6725961.1"/>
    <property type="molecule type" value="Genomic_DNA"/>
</dbReference>
<dbReference type="InterPro" id="IPR045055">
    <property type="entry name" value="DNA2/NAM7-like"/>
</dbReference>
<dbReference type="GO" id="GO:0005829">
    <property type="term" value="C:cytosol"/>
    <property type="evidence" value="ECO:0007669"/>
    <property type="project" value="TreeGrafter"/>
</dbReference>
<reference evidence="3" key="1">
    <citation type="journal article" name="BMC Genomics">
        <title>Long-read sequencing and de novo genome assembly of marine medaka (Oryzias melastigma).</title>
        <authorList>
            <person name="Liang P."/>
            <person name="Saqib H.S.A."/>
            <person name="Ni X."/>
            <person name="Shen Y."/>
        </authorList>
    </citation>
    <scope>NUCLEOTIDE SEQUENCE</scope>
    <source>
        <strain evidence="3">Bigg-433</strain>
    </source>
</reference>
<dbReference type="PANTHER" id="PTHR10887">
    <property type="entry name" value="DNA2/NAM7 HELICASE FAMILY"/>
    <property type="match status" value="1"/>
</dbReference>
<keyword evidence="3" id="KW-0347">Helicase</keyword>
<evidence type="ECO:0000256" key="1">
    <source>
        <dbReference type="SAM" id="MobiDB-lite"/>
    </source>
</evidence>
<dbReference type="SUPFAM" id="SSF52540">
    <property type="entry name" value="P-loop containing nucleoside triphosphate hydrolases"/>
    <property type="match status" value="1"/>
</dbReference>
<accession>A0A834F947</accession>
<sequence>MTSRCSFRETGLLDNTRAVLAGDPKQLGPVVISKIAEEHGLGVSLLERLMRDNYLYKPDEDLGFDSQFITKLLKNYRSDHGDLLSLSFIVLIFTFHSDFLRSHPSILKVPNDLFYNGELQPCACPSQLYKQVELLPREGFPVVFHGVAGISQQLIGFPSLYNRAEIQVIKDYLKSLIKHFHQKNVSHIQPGETGIISPYGKQVDKIQMAIQSDAELSKENLENVEVGTVDKFHGKEFSVILMSTGRTFPRLLHKPHFSLGFVKDERRFNVAMTRARYLLIVVGDPRLLVTEKSWNNHTGSRVRARAYSHTQVCSMTSPHNRKAHSSVVDLAPPEHYE</sequence>
<organism evidence="3 4">
    <name type="scientific">Oryzias melastigma</name>
    <name type="common">Marine medaka</name>
    <dbReference type="NCBI Taxonomy" id="30732"/>
    <lineage>
        <taxon>Eukaryota</taxon>
        <taxon>Metazoa</taxon>
        <taxon>Chordata</taxon>
        <taxon>Craniata</taxon>
        <taxon>Vertebrata</taxon>
        <taxon>Euteleostomi</taxon>
        <taxon>Actinopterygii</taxon>
        <taxon>Neopterygii</taxon>
        <taxon>Teleostei</taxon>
        <taxon>Neoteleostei</taxon>
        <taxon>Acanthomorphata</taxon>
        <taxon>Ovalentaria</taxon>
        <taxon>Atherinomorphae</taxon>
        <taxon>Beloniformes</taxon>
        <taxon>Adrianichthyidae</taxon>
        <taxon>Oryziinae</taxon>
        <taxon>Oryzias</taxon>
    </lineage>
</organism>
<dbReference type="GO" id="GO:0043186">
    <property type="term" value="C:P granule"/>
    <property type="evidence" value="ECO:0007669"/>
    <property type="project" value="TreeGrafter"/>
</dbReference>
<evidence type="ECO:0000313" key="4">
    <source>
        <dbReference type="Proteomes" id="UP000646548"/>
    </source>
</evidence>
<feature type="domain" description="DNA2/NAM7 helicase-like C-terminal" evidence="2">
    <location>
        <begin position="101"/>
        <end position="285"/>
    </location>
</feature>
<gene>
    <name evidence="3" type="ORF">FQA47_016820</name>
</gene>
<keyword evidence="3" id="KW-0378">Hydrolase</keyword>
<evidence type="ECO:0000313" key="3">
    <source>
        <dbReference type="EMBL" id="KAF6725961.1"/>
    </source>
</evidence>
<proteinExistence type="predicted"/>
<comment type="caution">
    <text evidence="3">The sequence shown here is derived from an EMBL/GenBank/DDBJ whole genome shotgun (WGS) entry which is preliminary data.</text>
</comment>
<dbReference type="AlphaFoldDB" id="A0A834F947"/>